<feature type="domain" description="ABC transporter" evidence="10">
    <location>
        <begin position="6"/>
        <end position="241"/>
    </location>
</feature>
<gene>
    <name evidence="11" type="ORF">IAA52_05605</name>
</gene>
<evidence type="ECO:0000313" key="12">
    <source>
        <dbReference type="Proteomes" id="UP000824260"/>
    </source>
</evidence>
<dbReference type="PROSITE" id="PS00211">
    <property type="entry name" value="ABC_TRANSPORTER_1"/>
    <property type="match status" value="1"/>
</dbReference>
<dbReference type="GO" id="GO:0005524">
    <property type="term" value="F:ATP binding"/>
    <property type="evidence" value="ECO:0007669"/>
    <property type="project" value="UniProtKB-KW"/>
</dbReference>
<keyword evidence="9" id="KW-0472">Membrane</keyword>
<evidence type="ECO:0000256" key="2">
    <source>
        <dbReference type="ARBA" id="ARBA00022448"/>
    </source>
</evidence>
<dbReference type="InterPro" id="IPR003439">
    <property type="entry name" value="ABC_transporter-like_ATP-bd"/>
</dbReference>
<name>A0A9D0ZN85_9FIRM</name>
<sequence length="497" mass="54219">MSEYLLEMRNITKIFPGVKALDNVQFNLRAGEIHALVGENGAGKSTFIKTLTGVHQPDGGEIILDGKKVVMSDPIVAQKYGVAAIYQHAASYPDLSVAENIFIGHEFKRGPFINWARANREAKKLLDAVGADFSPTTPVGSLSVAQQQLVEIAKALSMNAKILIMDEPTAALSKRESEELYEISRKLRAQGTAIILISHRFEDIFGLADRVTVFRDAKYIGTWNLEDVDEQILVHHMVGREITQLFPKKKIQRGKELLKIENLSRLGYYRDVSLTVHAGEIVGLTGLVGAGRTEVVESVFGITKADSGAVYFEGQKLDNVTPDKAMAIGIGLLPEDRQKQGLLLDWSINRNISLSVLSKCQNGPILVKKKEYEISGRLKELLAIKAPTTDTLTSALSGGNQQKVVVGKQLAADPKLIILDEPTKGVDVGSKAAIYEIMSDLAAQGLGILMISSEMPEVMNMSDRIYVMSEGRISAEFDPADLTQDMILNAAMPGSKA</sequence>
<dbReference type="Proteomes" id="UP000824260">
    <property type="component" value="Unassembled WGS sequence"/>
</dbReference>
<dbReference type="GO" id="GO:0016887">
    <property type="term" value="F:ATP hydrolysis activity"/>
    <property type="evidence" value="ECO:0007669"/>
    <property type="project" value="InterPro"/>
</dbReference>
<comment type="subcellular location">
    <subcellularLocation>
        <location evidence="1">Cell membrane</location>
        <topology evidence="1">Peripheral membrane protein</topology>
    </subcellularLocation>
</comment>
<evidence type="ECO:0000256" key="9">
    <source>
        <dbReference type="ARBA" id="ARBA00023136"/>
    </source>
</evidence>
<accession>A0A9D0ZN85</accession>
<evidence type="ECO:0000256" key="5">
    <source>
        <dbReference type="ARBA" id="ARBA00022737"/>
    </source>
</evidence>
<evidence type="ECO:0000259" key="10">
    <source>
        <dbReference type="PROSITE" id="PS50893"/>
    </source>
</evidence>
<evidence type="ECO:0000256" key="1">
    <source>
        <dbReference type="ARBA" id="ARBA00004202"/>
    </source>
</evidence>
<dbReference type="SMART" id="SM00382">
    <property type="entry name" value="AAA"/>
    <property type="match status" value="2"/>
</dbReference>
<dbReference type="InterPro" id="IPR050107">
    <property type="entry name" value="ABC_carbohydrate_import_ATPase"/>
</dbReference>
<evidence type="ECO:0000256" key="7">
    <source>
        <dbReference type="ARBA" id="ARBA00022840"/>
    </source>
</evidence>
<dbReference type="CDD" id="cd03215">
    <property type="entry name" value="ABC_Carb_Monos_II"/>
    <property type="match status" value="1"/>
</dbReference>
<dbReference type="InterPro" id="IPR003593">
    <property type="entry name" value="AAA+_ATPase"/>
</dbReference>
<keyword evidence="3" id="KW-1003">Cell membrane</keyword>
<keyword evidence="7 11" id="KW-0067">ATP-binding</keyword>
<comment type="caution">
    <text evidence="11">The sequence shown here is derived from an EMBL/GenBank/DDBJ whole genome shotgun (WGS) entry which is preliminary data.</text>
</comment>
<keyword evidence="2" id="KW-0813">Transport</keyword>
<evidence type="ECO:0000313" key="11">
    <source>
        <dbReference type="EMBL" id="HIQ82561.1"/>
    </source>
</evidence>
<keyword evidence="4" id="KW-0762">Sugar transport</keyword>
<reference evidence="11" key="2">
    <citation type="journal article" date="2021" name="PeerJ">
        <title>Extensive microbial diversity within the chicken gut microbiome revealed by metagenomics and culture.</title>
        <authorList>
            <person name="Gilroy R."/>
            <person name="Ravi A."/>
            <person name="Getino M."/>
            <person name="Pursley I."/>
            <person name="Horton D.L."/>
            <person name="Alikhan N.F."/>
            <person name="Baker D."/>
            <person name="Gharbi K."/>
            <person name="Hall N."/>
            <person name="Watson M."/>
            <person name="Adriaenssens E.M."/>
            <person name="Foster-Nyarko E."/>
            <person name="Jarju S."/>
            <person name="Secka A."/>
            <person name="Antonio M."/>
            <person name="Oren A."/>
            <person name="Chaudhuri R.R."/>
            <person name="La Ragione R."/>
            <person name="Hildebrand F."/>
            <person name="Pallen M.J."/>
        </authorList>
    </citation>
    <scope>NUCLEOTIDE SEQUENCE</scope>
    <source>
        <strain evidence="11">ChiSjej6B24-2974</strain>
    </source>
</reference>
<dbReference type="PROSITE" id="PS50893">
    <property type="entry name" value="ABC_TRANSPORTER_2"/>
    <property type="match status" value="2"/>
</dbReference>
<keyword evidence="8" id="KW-1278">Translocase</keyword>
<dbReference type="InterPro" id="IPR027417">
    <property type="entry name" value="P-loop_NTPase"/>
</dbReference>
<reference evidence="11" key="1">
    <citation type="submission" date="2020-10" db="EMBL/GenBank/DDBJ databases">
        <authorList>
            <person name="Gilroy R."/>
        </authorList>
    </citation>
    <scope>NUCLEOTIDE SEQUENCE</scope>
    <source>
        <strain evidence="11">ChiSjej6B24-2974</strain>
    </source>
</reference>
<dbReference type="PANTHER" id="PTHR43790:SF3">
    <property type="entry name" value="D-ALLOSE IMPORT ATP-BINDING PROTEIN ALSA-RELATED"/>
    <property type="match status" value="1"/>
</dbReference>
<dbReference type="GO" id="GO:0005886">
    <property type="term" value="C:plasma membrane"/>
    <property type="evidence" value="ECO:0007669"/>
    <property type="project" value="UniProtKB-SubCell"/>
</dbReference>
<proteinExistence type="predicted"/>
<evidence type="ECO:0000256" key="6">
    <source>
        <dbReference type="ARBA" id="ARBA00022741"/>
    </source>
</evidence>
<keyword evidence="6" id="KW-0547">Nucleotide-binding</keyword>
<dbReference type="EMBL" id="DVFZ01000054">
    <property type="protein sequence ID" value="HIQ82561.1"/>
    <property type="molecule type" value="Genomic_DNA"/>
</dbReference>
<dbReference type="Pfam" id="PF00005">
    <property type="entry name" value="ABC_tran"/>
    <property type="match status" value="2"/>
</dbReference>
<dbReference type="InterPro" id="IPR017871">
    <property type="entry name" value="ABC_transporter-like_CS"/>
</dbReference>
<evidence type="ECO:0000256" key="3">
    <source>
        <dbReference type="ARBA" id="ARBA00022475"/>
    </source>
</evidence>
<evidence type="ECO:0000256" key="4">
    <source>
        <dbReference type="ARBA" id="ARBA00022597"/>
    </source>
</evidence>
<organism evidence="11 12">
    <name type="scientific">Candidatus Pullichristensenella stercorigallinarum</name>
    <dbReference type="NCBI Taxonomy" id="2840909"/>
    <lineage>
        <taxon>Bacteria</taxon>
        <taxon>Bacillati</taxon>
        <taxon>Bacillota</taxon>
        <taxon>Clostridia</taxon>
        <taxon>Candidatus Pullichristensenella</taxon>
    </lineage>
</organism>
<dbReference type="CDD" id="cd03216">
    <property type="entry name" value="ABC_Carb_Monos_I"/>
    <property type="match status" value="1"/>
</dbReference>
<dbReference type="Gene3D" id="3.40.50.300">
    <property type="entry name" value="P-loop containing nucleotide triphosphate hydrolases"/>
    <property type="match status" value="2"/>
</dbReference>
<dbReference type="SUPFAM" id="SSF52540">
    <property type="entry name" value="P-loop containing nucleoside triphosphate hydrolases"/>
    <property type="match status" value="2"/>
</dbReference>
<keyword evidence="5" id="KW-0677">Repeat</keyword>
<protein>
    <submittedName>
        <fullName evidence="11">Sugar ABC transporter ATP-binding protein</fullName>
    </submittedName>
</protein>
<dbReference type="FunFam" id="3.40.50.300:FF:000127">
    <property type="entry name" value="Ribose import ATP-binding protein RbsA"/>
    <property type="match status" value="1"/>
</dbReference>
<dbReference type="PANTHER" id="PTHR43790">
    <property type="entry name" value="CARBOHYDRATE TRANSPORT ATP-BINDING PROTEIN MG119-RELATED"/>
    <property type="match status" value="1"/>
</dbReference>
<evidence type="ECO:0000256" key="8">
    <source>
        <dbReference type="ARBA" id="ARBA00022967"/>
    </source>
</evidence>
<dbReference type="AlphaFoldDB" id="A0A9D0ZN85"/>
<feature type="domain" description="ABC transporter" evidence="10">
    <location>
        <begin position="252"/>
        <end position="495"/>
    </location>
</feature>